<feature type="transmembrane region" description="Helical" evidence="1">
    <location>
        <begin position="99"/>
        <end position="119"/>
    </location>
</feature>
<keyword evidence="1" id="KW-1133">Transmembrane helix</keyword>
<proteinExistence type="predicted"/>
<keyword evidence="1" id="KW-0472">Membrane</keyword>
<sequence>MIFPRLVYNTKAKFSLVDALEYILIFLVITTTGAIWFRYGLLWSVFTYIKLCLLLIGILIIYLKSVLSAPKLGRKFIHYSVFYTVCMSVYMIGCWNTFFYAFIWFYVPLMVFLILSGVLTRNATIEFWNKYIRIMVGIACLSLFFWFFGSVLKIITPTGSVTFEWDWIRIATSYHNLYYEPQTINFLFFRGIRNCAFFTEAPMYAFLLSTAYIIQRCYLVENRFISTVLFISIITTFSTTAIIAVLLFEGLDLIMRKNSNRLLNSVKPLLLPFAFAIMMGIISFIIMDKTTTGSYNVRTDHLVGCLNLFIKSFPWGVGFGNRDLIIEQLRYQQGLSVGLPYFIAMGGLSALLIFFVPCTSYLISAVKRKKWKNVAFVLTFIWIFLCTNVVLTSVLQWIIMSFVFVKDSGCTDF</sequence>
<keyword evidence="1" id="KW-0812">Transmembrane</keyword>
<feature type="transmembrane region" description="Helical" evidence="1">
    <location>
        <begin position="76"/>
        <end position="93"/>
    </location>
</feature>
<dbReference type="EMBL" id="CACRTF010000017">
    <property type="protein sequence ID" value="VYT50336.1"/>
    <property type="molecule type" value="Genomic_DNA"/>
</dbReference>
<feature type="transmembrane region" description="Helical" evidence="1">
    <location>
        <begin position="269"/>
        <end position="287"/>
    </location>
</feature>
<name>A0A6N2X931_9FIRM</name>
<gene>
    <name evidence="2" type="ORF">CBLFYP116_04562</name>
</gene>
<dbReference type="RefSeq" id="WP_002575783.1">
    <property type="nucleotide sequence ID" value="NZ_JAKNEK010000015.1"/>
</dbReference>
<reference evidence="2" key="1">
    <citation type="submission" date="2019-11" db="EMBL/GenBank/DDBJ databases">
        <authorList>
            <person name="Feng L."/>
        </authorList>
    </citation>
    <scope>NUCLEOTIDE SEQUENCE</scope>
    <source>
        <strain evidence="2">CbolteaeLFYP116</strain>
    </source>
</reference>
<feature type="transmembrane region" description="Helical" evidence="1">
    <location>
        <begin position="375"/>
        <end position="399"/>
    </location>
</feature>
<protein>
    <recommendedName>
        <fullName evidence="3">O-antigen ligase domain-containing protein</fullName>
    </recommendedName>
</protein>
<feature type="transmembrane region" description="Helical" evidence="1">
    <location>
        <begin position="339"/>
        <end position="363"/>
    </location>
</feature>
<accession>A0A6N2X931</accession>
<feature type="transmembrane region" description="Helical" evidence="1">
    <location>
        <begin position="224"/>
        <end position="248"/>
    </location>
</feature>
<feature type="transmembrane region" description="Helical" evidence="1">
    <location>
        <begin position="45"/>
        <end position="64"/>
    </location>
</feature>
<dbReference type="AlphaFoldDB" id="A0A6N2X931"/>
<feature type="transmembrane region" description="Helical" evidence="1">
    <location>
        <begin position="20"/>
        <end position="39"/>
    </location>
</feature>
<evidence type="ECO:0000313" key="2">
    <source>
        <dbReference type="EMBL" id="VYT50336.1"/>
    </source>
</evidence>
<evidence type="ECO:0008006" key="3">
    <source>
        <dbReference type="Google" id="ProtNLM"/>
    </source>
</evidence>
<feature type="transmembrane region" description="Helical" evidence="1">
    <location>
        <begin position="131"/>
        <end position="155"/>
    </location>
</feature>
<evidence type="ECO:0000256" key="1">
    <source>
        <dbReference type="SAM" id="Phobius"/>
    </source>
</evidence>
<organism evidence="2">
    <name type="scientific">Enterocloster bolteae</name>
    <dbReference type="NCBI Taxonomy" id="208479"/>
    <lineage>
        <taxon>Bacteria</taxon>
        <taxon>Bacillati</taxon>
        <taxon>Bacillota</taxon>
        <taxon>Clostridia</taxon>
        <taxon>Lachnospirales</taxon>
        <taxon>Lachnospiraceae</taxon>
        <taxon>Enterocloster</taxon>
    </lineage>
</organism>